<dbReference type="KEGG" id="vhy:G7082_02200"/>
<evidence type="ECO:0000313" key="5">
    <source>
        <dbReference type="Proteomes" id="UP000501747"/>
    </source>
</evidence>
<accession>A0A6G8AQR9</accession>
<dbReference type="Pfam" id="PF02397">
    <property type="entry name" value="Bac_transf"/>
    <property type="match status" value="1"/>
</dbReference>
<dbReference type="AlphaFoldDB" id="A0A6G8AQR9"/>
<organism evidence="4 5">
    <name type="scientific">Vagococcus hydrophili</name>
    <dbReference type="NCBI Taxonomy" id="2714947"/>
    <lineage>
        <taxon>Bacteria</taxon>
        <taxon>Bacillati</taxon>
        <taxon>Bacillota</taxon>
        <taxon>Bacilli</taxon>
        <taxon>Lactobacillales</taxon>
        <taxon>Enterococcaceae</taxon>
        <taxon>Vagococcus</taxon>
    </lineage>
</organism>
<comment type="similarity">
    <text evidence="1">Belongs to the bacterial sugar transferase family.</text>
</comment>
<dbReference type="PANTHER" id="PTHR30576:SF0">
    <property type="entry name" value="UNDECAPRENYL-PHOSPHATE N-ACETYLGALACTOSAMINYL 1-PHOSPHATE TRANSFERASE-RELATED"/>
    <property type="match status" value="1"/>
</dbReference>
<evidence type="ECO:0000313" key="4">
    <source>
        <dbReference type="EMBL" id="QIL47428.1"/>
    </source>
</evidence>
<evidence type="ECO:0000259" key="3">
    <source>
        <dbReference type="Pfam" id="PF02397"/>
    </source>
</evidence>
<sequence length="195" mass="22594">MYQTYIKRILDILISFIGIGILFLVMIPVSIVIKKEDQGPIFFNGKRLGKNMKEFKMYKFRTMKTGAPDLRNSDGTTYNSASDQRVTNVGHTLRKLSVDELPQFINVLKGDMSIIGPRPSPLGNKDMYPKKFFKKYEVKPGITGYNQALLRNSATMDERIENDAYYTDNISFFLDVKIFYWTLKSVIRRKNINNH</sequence>
<dbReference type="InterPro" id="IPR003362">
    <property type="entry name" value="Bact_transf"/>
</dbReference>
<protein>
    <submittedName>
        <fullName evidence="4">Sugar transferase</fullName>
    </submittedName>
</protein>
<keyword evidence="2" id="KW-0472">Membrane</keyword>
<evidence type="ECO:0000256" key="1">
    <source>
        <dbReference type="ARBA" id="ARBA00006464"/>
    </source>
</evidence>
<proteinExistence type="inferred from homology"/>
<gene>
    <name evidence="4" type="ORF">G7082_02200</name>
</gene>
<keyword evidence="5" id="KW-1185">Reference proteome</keyword>
<keyword evidence="2" id="KW-0812">Transmembrane</keyword>
<dbReference type="EMBL" id="CP049887">
    <property type="protein sequence ID" value="QIL47428.1"/>
    <property type="molecule type" value="Genomic_DNA"/>
</dbReference>
<name>A0A6G8AQR9_9ENTE</name>
<dbReference type="PANTHER" id="PTHR30576">
    <property type="entry name" value="COLANIC BIOSYNTHESIS UDP-GLUCOSE LIPID CARRIER TRANSFERASE"/>
    <property type="match status" value="1"/>
</dbReference>
<dbReference type="Proteomes" id="UP000501747">
    <property type="component" value="Chromosome"/>
</dbReference>
<dbReference type="RefSeq" id="WP_166033537.1">
    <property type="nucleotide sequence ID" value="NZ_CP049887.1"/>
</dbReference>
<feature type="transmembrane region" description="Helical" evidence="2">
    <location>
        <begin position="12"/>
        <end position="33"/>
    </location>
</feature>
<evidence type="ECO:0000256" key="2">
    <source>
        <dbReference type="SAM" id="Phobius"/>
    </source>
</evidence>
<dbReference type="GO" id="GO:0016780">
    <property type="term" value="F:phosphotransferase activity, for other substituted phosphate groups"/>
    <property type="evidence" value="ECO:0007669"/>
    <property type="project" value="TreeGrafter"/>
</dbReference>
<keyword evidence="4" id="KW-0808">Transferase</keyword>
<keyword evidence="2" id="KW-1133">Transmembrane helix</keyword>
<feature type="domain" description="Bacterial sugar transferase" evidence="3">
    <location>
        <begin position="7"/>
        <end position="187"/>
    </location>
</feature>
<reference evidence="4 5" key="1">
    <citation type="submission" date="2020-03" db="EMBL/GenBank/DDBJ databases">
        <title>Vagococcus sp. nov., isolated from beetles.</title>
        <authorList>
            <person name="Hyun D.-W."/>
            <person name="Bae J.-W."/>
        </authorList>
    </citation>
    <scope>NUCLEOTIDE SEQUENCE [LARGE SCALE GENOMIC DNA]</scope>
    <source>
        <strain evidence="4 5">HDW17B</strain>
    </source>
</reference>